<feature type="compositionally biased region" description="Basic residues" evidence="1">
    <location>
        <begin position="34"/>
        <end position="43"/>
    </location>
</feature>
<organism evidence="2">
    <name type="scientific">Neisseria meningitidis alpha275</name>
    <dbReference type="NCBI Taxonomy" id="295996"/>
    <lineage>
        <taxon>Bacteria</taxon>
        <taxon>Pseudomonadati</taxon>
        <taxon>Pseudomonadota</taxon>
        <taxon>Betaproteobacteria</taxon>
        <taxon>Neisseriales</taxon>
        <taxon>Neisseriaceae</taxon>
        <taxon>Neisseria</taxon>
    </lineage>
</organism>
<sequence length="64" mass="7379">MTKYYSWGVNGFPPYVFDTIWKRWKLNGRGGGYRVRHPGRHDRRGQSGKAAAAQKPRDRDGISD</sequence>
<dbReference type="EMBL" id="AM889138">
    <property type="protein sequence ID" value="CBA09046.1"/>
    <property type="molecule type" value="Genomic_DNA"/>
</dbReference>
<gene>
    <name evidence="2" type="ORF">NMW_1788</name>
</gene>
<accession>C6SLG3</accession>
<protein>
    <submittedName>
        <fullName evidence="2">Uncharacterized protein</fullName>
    </submittedName>
</protein>
<feature type="compositionally biased region" description="Basic and acidic residues" evidence="1">
    <location>
        <begin position="55"/>
        <end position="64"/>
    </location>
</feature>
<proteinExistence type="predicted"/>
<feature type="region of interest" description="Disordered" evidence="1">
    <location>
        <begin position="32"/>
        <end position="64"/>
    </location>
</feature>
<evidence type="ECO:0000313" key="2">
    <source>
        <dbReference type="EMBL" id="CBA09046.1"/>
    </source>
</evidence>
<reference evidence="2" key="1">
    <citation type="journal article" date="2008" name="Proc. Natl. Acad. Sci. U.S.A.">
        <title>Whole-genome comparison of disease and carriage strains provides insights into virulence evolution in Neisseria meningitidis.</title>
        <authorList>
            <person name="Schoen C."/>
            <person name="Blom J."/>
            <person name="Claus H."/>
            <person name="Schramm-Glueck A."/>
            <person name="Brandt P."/>
            <person name="Mueller T."/>
            <person name="Goesmann A."/>
            <person name="Joseph B."/>
            <person name="Konietzny S."/>
            <person name="Kurzai O."/>
            <person name="Schmitt C."/>
            <person name="Friedrich T."/>
            <person name="Linke B."/>
            <person name="Vogel U."/>
            <person name="Frosch M."/>
        </authorList>
    </citation>
    <scope>NUCLEOTIDE SEQUENCE</scope>
    <source>
        <strain evidence="2">Alpha275</strain>
    </source>
</reference>
<dbReference type="AlphaFoldDB" id="C6SLG3"/>
<evidence type="ECO:0000256" key="1">
    <source>
        <dbReference type="SAM" id="MobiDB-lite"/>
    </source>
</evidence>
<name>C6SLG3_NEIME</name>